<comment type="caution">
    <text evidence="2">The sequence shown here is derived from an EMBL/GenBank/DDBJ whole genome shotgun (WGS) entry which is preliminary data.</text>
</comment>
<evidence type="ECO:0000313" key="2">
    <source>
        <dbReference type="EMBL" id="MBW0557974.1"/>
    </source>
</evidence>
<evidence type="ECO:0000256" key="1">
    <source>
        <dbReference type="SAM" id="MobiDB-lite"/>
    </source>
</evidence>
<name>A0A9Q3PDU2_9BASI</name>
<organism evidence="2 3">
    <name type="scientific">Austropuccinia psidii MF-1</name>
    <dbReference type="NCBI Taxonomy" id="1389203"/>
    <lineage>
        <taxon>Eukaryota</taxon>
        <taxon>Fungi</taxon>
        <taxon>Dikarya</taxon>
        <taxon>Basidiomycota</taxon>
        <taxon>Pucciniomycotina</taxon>
        <taxon>Pucciniomycetes</taxon>
        <taxon>Pucciniales</taxon>
        <taxon>Sphaerophragmiaceae</taxon>
        <taxon>Austropuccinia</taxon>
    </lineage>
</organism>
<sequence length="127" mass="14586">MDQGEPNLLKTQEPQRTEGERSVSSVRWELISRVMEVKMSFQSDTNIHPEFNQMFWVQISSCGPHKVLNVRPQSTSQDLPFNSLEATFPYALDHPHWVNSAHKGPIDPLEPQKFWAQRGQLSCGLLQ</sequence>
<proteinExistence type="predicted"/>
<feature type="region of interest" description="Disordered" evidence="1">
    <location>
        <begin position="1"/>
        <end position="23"/>
    </location>
</feature>
<dbReference type="EMBL" id="AVOT02066077">
    <property type="protein sequence ID" value="MBW0557974.1"/>
    <property type="molecule type" value="Genomic_DNA"/>
</dbReference>
<accession>A0A9Q3PDU2</accession>
<evidence type="ECO:0000313" key="3">
    <source>
        <dbReference type="Proteomes" id="UP000765509"/>
    </source>
</evidence>
<dbReference type="Proteomes" id="UP000765509">
    <property type="component" value="Unassembled WGS sequence"/>
</dbReference>
<reference evidence="2" key="1">
    <citation type="submission" date="2021-03" db="EMBL/GenBank/DDBJ databases">
        <title>Draft genome sequence of rust myrtle Austropuccinia psidii MF-1, a brazilian biotype.</title>
        <authorList>
            <person name="Quecine M.C."/>
            <person name="Pachon D.M.R."/>
            <person name="Bonatelli M.L."/>
            <person name="Correr F.H."/>
            <person name="Franceschini L.M."/>
            <person name="Leite T.F."/>
            <person name="Margarido G.R.A."/>
            <person name="Almeida C.A."/>
            <person name="Ferrarezi J.A."/>
            <person name="Labate C.A."/>
        </authorList>
    </citation>
    <scope>NUCLEOTIDE SEQUENCE</scope>
    <source>
        <strain evidence="2">MF-1</strain>
    </source>
</reference>
<protein>
    <submittedName>
        <fullName evidence="2">Uncharacterized protein</fullName>
    </submittedName>
</protein>
<keyword evidence="3" id="KW-1185">Reference proteome</keyword>
<dbReference type="AlphaFoldDB" id="A0A9Q3PDU2"/>
<gene>
    <name evidence="2" type="ORF">O181_097689</name>
</gene>